<protein>
    <recommendedName>
        <fullName evidence="4">Lysozyme inhibitor LprI N-terminal domain-containing protein</fullName>
    </recommendedName>
</protein>
<keyword evidence="1" id="KW-0732">Signal</keyword>
<organism evidence="2 3">
    <name type="scientific">Pseudoalteromonas rubra</name>
    <dbReference type="NCBI Taxonomy" id="43658"/>
    <lineage>
        <taxon>Bacteria</taxon>
        <taxon>Pseudomonadati</taxon>
        <taxon>Pseudomonadota</taxon>
        <taxon>Gammaproteobacteria</taxon>
        <taxon>Alteromonadales</taxon>
        <taxon>Pseudoalteromonadaceae</taxon>
        <taxon>Pseudoalteromonas</taxon>
    </lineage>
</organism>
<evidence type="ECO:0000313" key="3">
    <source>
        <dbReference type="Proteomes" id="UP000036850"/>
    </source>
</evidence>
<accession>A0A0L0EX79</accession>
<evidence type="ECO:0000256" key="1">
    <source>
        <dbReference type="SAM" id="SignalP"/>
    </source>
</evidence>
<dbReference type="AlphaFoldDB" id="A0A0L0EX79"/>
<proteinExistence type="predicted"/>
<feature type="signal peptide" evidence="1">
    <location>
        <begin position="1"/>
        <end position="22"/>
    </location>
</feature>
<reference evidence="3" key="1">
    <citation type="submission" date="2015-07" db="EMBL/GenBank/DDBJ databases">
        <title>Draft genome sequence of a Pseudoalteromonas rubra strain, OCN096, isolated from Kaneohe Bay, Oahu, Hawaii.</title>
        <authorList>
            <person name="Beurmann S."/>
            <person name="Ushijima B."/>
            <person name="Belcaid M."/>
            <person name="Callahan S.M."/>
            <person name="Aeby G.S."/>
        </authorList>
    </citation>
    <scope>NUCLEOTIDE SEQUENCE [LARGE SCALE GENOMIC DNA]</scope>
    <source>
        <strain evidence="3">OCN096</strain>
    </source>
</reference>
<comment type="caution">
    <text evidence="2">The sequence shown here is derived from an EMBL/GenBank/DDBJ whole genome shotgun (WGS) entry which is preliminary data.</text>
</comment>
<gene>
    <name evidence="2" type="ORF">AC626_01115</name>
</gene>
<name>A0A0L0EX79_9GAMM</name>
<evidence type="ECO:0000313" key="2">
    <source>
        <dbReference type="EMBL" id="KNC69047.1"/>
    </source>
</evidence>
<feature type="chain" id="PRO_5005538438" description="Lysozyme inhibitor LprI N-terminal domain-containing protein" evidence="1">
    <location>
        <begin position="23"/>
        <end position="141"/>
    </location>
</feature>
<evidence type="ECO:0008006" key="4">
    <source>
        <dbReference type="Google" id="ProtNLM"/>
    </source>
</evidence>
<dbReference type="PATRIC" id="fig|43658.6.peg.4246"/>
<dbReference type="OrthoDB" id="5769744at2"/>
<dbReference type="EMBL" id="LFZX01000004">
    <property type="protein sequence ID" value="KNC69047.1"/>
    <property type="molecule type" value="Genomic_DNA"/>
</dbReference>
<dbReference type="Proteomes" id="UP000036850">
    <property type="component" value="Unassembled WGS sequence"/>
</dbReference>
<sequence>MNRTNKTLCFLSLLTLSLSAQAARLTLQQCEHLNSDHPEKAKRYLMCLDGNIELLERERKTWVTKLVMDTENLQKETGNSQLLPIIQRSFINQERYMEDACRWRYLKQMPNATMAAKIYKRCKIEFIKQHTQELQADFTLQ</sequence>